<evidence type="ECO:0000256" key="5">
    <source>
        <dbReference type="SAM" id="MobiDB-lite"/>
    </source>
</evidence>
<evidence type="ECO:0000313" key="9">
    <source>
        <dbReference type="Proteomes" id="UP000199199"/>
    </source>
</evidence>
<dbReference type="OrthoDB" id="205691at2157"/>
<keyword evidence="4 6" id="KW-0472">Membrane</keyword>
<keyword evidence="2 6" id="KW-0812">Transmembrane</keyword>
<keyword evidence="8" id="KW-0645">Protease</keyword>
<gene>
    <name evidence="8" type="ORF">SAMN04488556_1659</name>
</gene>
<keyword evidence="3 6" id="KW-1133">Transmembrane helix</keyword>
<evidence type="ECO:0000256" key="6">
    <source>
        <dbReference type="SAM" id="Phobius"/>
    </source>
</evidence>
<evidence type="ECO:0000256" key="2">
    <source>
        <dbReference type="ARBA" id="ARBA00022692"/>
    </source>
</evidence>
<feature type="region of interest" description="Disordered" evidence="5">
    <location>
        <begin position="127"/>
        <end position="146"/>
    </location>
</feature>
<feature type="transmembrane region" description="Helical" evidence="6">
    <location>
        <begin position="204"/>
        <end position="228"/>
    </location>
</feature>
<dbReference type="RefSeq" id="WP_092903394.1">
    <property type="nucleotide sequence ID" value="NZ_FOZS01000001.1"/>
</dbReference>
<keyword evidence="9" id="KW-1185">Reference proteome</keyword>
<keyword evidence="8" id="KW-0378">Hydrolase</keyword>
<feature type="transmembrane region" description="Helical" evidence="6">
    <location>
        <begin position="178"/>
        <end position="197"/>
    </location>
</feature>
<dbReference type="Pfam" id="PF01694">
    <property type="entry name" value="Rhomboid"/>
    <property type="match status" value="1"/>
</dbReference>
<dbReference type="Gene3D" id="1.20.1540.10">
    <property type="entry name" value="Rhomboid-like"/>
    <property type="match status" value="1"/>
</dbReference>
<evidence type="ECO:0000256" key="3">
    <source>
        <dbReference type="ARBA" id="ARBA00022989"/>
    </source>
</evidence>
<accession>A0A1I6QXH7</accession>
<dbReference type="EMBL" id="FOZS01000001">
    <property type="protein sequence ID" value="SFS56958.1"/>
    <property type="molecule type" value="Genomic_DNA"/>
</dbReference>
<proteinExistence type="predicted"/>
<evidence type="ECO:0000259" key="7">
    <source>
        <dbReference type="Pfam" id="PF01694"/>
    </source>
</evidence>
<dbReference type="InterPro" id="IPR035952">
    <property type="entry name" value="Rhomboid-like_sf"/>
</dbReference>
<feature type="transmembrane region" description="Helical" evidence="6">
    <location>
        <begin position="240"/>
        <end position="261"/>
    </location>
</feature>
<feature type="transmembrane region" description="Helical" evidence="6">
    <location>
        <begin position="273"/>
        <end position="294"/>
    </location>
</feature>
<sequence>MNPIGAVLAVVLAATFVGSIAALKNVHDPEQPWGDVLRSRFVYGVPWGTVLVLAFVLAFYLFVQDGISEFSDPVSIPYRAYSYYYPLGMLSASFAHASAGHLLSNVFGAAVVAPIAEYAWGHYPNGRDSSEHDSNGRDSNTRDDRSSRTLWKTPWVRAVVIFPLTVLALGIVTSLFALGPVIGFSGIVFAFAGFAIVRYPIPTVLAVLGGQTVLMTTYDALSTPIGLYVPQASPATAPSWANVAIQGHALGFFAGFVLAAILYRRRQYRPNPLYLWIAVLFFAFEQGLWQIYWYGDQNSFYLFQGPGIAIVTGLALIVTLAVTAPNRPAIPASIRERFARSDEAKREIRAEARIDRILELAGSSRSSTRDAIERVEAMARGVGPSGSKPFAAVSKRHVAFLVIVAVVALIAGPAIPTKLFVISGETGSEDASISVADYTIEYVDGAENEIVGVIDVGAFGQDTSVESSGVVVSSEKRHLWQESITAQQLAFTGEETVSVGGPGWRETVRAERTGWTPTGNDPVYQIWLSEDEGDEQLAFTSESSQADVRIDDRTITVDTDDEAFVLEVARTDADGNPVGTSTVEIPERNETVRAGGIEFEREEGAIYAKTGGTVVQIASEEEYGRMR</sequence>
<name>A0A1I6QXH7_9EURY</name>
<feature type="domain" description="Peptidase S54 rhomboid" evidence="7">
    <location>
        <begin position="156"/>
        <end position="264"/>
    </location>
</feature>
<feature type="transmembrane region" description="Helical" evidence="6">
    <location>
        <begin position="155"/>
        <end position="172"/>
    </location>
</feature>
<protein>
    <submittedName>
        <fullName evidence="8">Membrane associated serine protease, rhomboid family</fullName>
    </submittedName>
</protein>
<feature type="compositionally biased region" description="Basic and acidic residues" evidence="5">
    <location>
        <begin position="128"/>
        <end position="146"/>
    </location>
</feature>
<feature type="transmembrane region" description="Helical" evidence="6">
    <location>
        <begin position="300"/>
        <end position="322"/>
    </location>
</feature>
<dbReference type="InterPro" id="IPR022764">
    <property type="entry name" value="Peptidase_S54_rhomboid_dom"/>
</dbReference>
<evidence type="ECO:0000313" key="8">
    <source>
        <dbReference type="EMBL" id="SFS56958.1"/>
    </source>
</evidence>
<dbReference type="AlphaFoldDB" id="A0A1I6QXH7"/>
<feature type="transmembrane region" description="Helical" evidence="6">
    <location>
        <begin position="41"/>
        <end position="63"/>
    </location>
</feature>
<dbReference type="Proteomes" id="UP000199199">
    <property type="component" value="Unassembled WGS sequence"/>
</dbReference>
<dbReference type="GO" id="GO:0004252">
    <property type="term" value="F:serine-type endopeptidase activity"/>
    <property type="evidence" value="ECO:0007669"/>
    <property type="project" value="InterPro"/>
</dbReference>
<reference evidence="9" key="1">
    <citation type="submission" date="2016-10" db="EMBL/GenBank/DDBJ databases">
        <authorList>
            <person name="Varghese N."/>
            <person name="Submissions S."/>
        </authorList>
    </citation>
    <scope>NUCLEOTIDE SEQUENCE [LARGE SCALE GENOMIC DNA]</scope>
    <source>
        <strain evidence="9">DSM 22427</strain>
    </source>
</reference>
<dbReference type="GO" id="GO:0006508">
    <property type="term" value="P:proteolysis"/>
    <property type="evidence" value="ECO:0007669"/>
    <property type="project" value="UniProtKB-KW"/>
</dbReference>
<dbReference type="GO" id="GO:0016020">
    <property type="term" value="C:membrane"/>
    <property type="evidence" value="ECO:0007669"/>
    <property type="project" value="UniProtKB-SubCell"/>
</dbReference>
<feature type="transmembrane region" description="Helical" evidence="6">
    <location>
        <begin position="398"/>
        <end position="415"/>
    </location>
</feature>
<comment type="subcellular location">
    <subcellularLocation>
        <location evidence="1">Membrane</location>
        <topology evidence="1">Multi-pass membrane protein</topology>
    </subcellularLocation>
</comment>
<organism evidence="8 9">
    <name type="scientific">Halostagnicola kamekurae</name>
    <dbReference type="NCBI Taxonomy" id="619731"/>
    <lineage>
        <taxon>Archaea</taxon>
        <taxon>Methanobacteriati</taxon>
        <taxon>Methanobacteriota</taxon>
        <taxon>Stenosarchaea group</taxon>
        <taxon>Halobacteria</taxon>
        <taxon>Halobacteriales</taxon>
        <taxon>Natrialbaceae</taxon>
        <taxon>Halostagnicola</taxon>
    </lineage>
</organism>
<dbReference type="SUPFAM" id="SSF144091">
    <property type="entry name" value="Rhomboid-like"/>
    <property type="match status" value="1"/>
</dbReference>
<evidence type="ECO:0000256" key="1">
    <source>
        <dbReference type="ARBA" id="ARBA00004141"/>
    </source>
</evidence>
<evidence type="ECO:0000256" key="4">
    <source>
        <dbReference type="ARBA" id="ARBA00023136"/>
    </source>
</evidence>